<feature type="transmembrane region" description="Helical" evidence="1">
    <location>
        <begin position="6"/>
        <end position="26"/>
    </location>
</feature>
<keyword evidence="1" id="KW-0472">Membrane</keyword>
<dbReference type="AlphaFoldDB" id="A0A1T5J6E8"/>
<feature type="transmembrane region" description="Helical" evidence="1">
    <location>
        <begin position="132"/>
        <end position="153"/>
    </location>
</feature>
<dbReference type="Proteomes" id="UP000190961">
    <property type="component" value="Unassembled WGS sequence"/>
</dbReference>
<protein>
    <recommendedName>
        <fullName evidence="4">DUF2306 domain-containing protein</fullName>
    </recommendedName>
</protein>
<dbReference type="EMBL" id="FUZU01000001">
    <property type="protein sequence ID" value="SKC46828.1"/>
    <property type="molecule type" value="Genomic_DNA"/>
</dbReference>
<organism evidence="2 3">
    <name type="scientific">Ohtaekwangia koreensis</name>
    <dbReference type="NCBI Taxonomy" id="688867"/>
    <lineage>
        <taxon>Bacteria</taxon>
        <taxon>Pseudomonadati</taxon>
        <taxon>Bacteroidota</taxon>
        <taxon>Cytophagia</taxon>
        <taxon>Cytophagales</taxon>
        <taxon>Fulvivirgaceae</taxon>
        <taxon>Ohtaekwangia</taxon>
    </lineage>
</organism>
<feature type="transmembrane region" description="Helical" evidence="1">
    <location>
        <begin position="61"/>
        <end position="81"/>
    </location>
</feature>
<reference evidence="2 3" key="1">
    <citation type="submission" date="2017-02" db="EMBL/GenBank/DDBJ databases">
        <authorList>
            <person name="Peterson S.W."/>
        </authorList>
    </citation>
    <scope>NUCLEOTIDE SEQUENCE [LARGE SCALE GENOMIC DNA]</scope>
    <source>
        <strain evidence="2 3">DSM 25262</strain>
    </source>
</reference>
<dbReference type="STRING" id="688867.SAMN05660236_0791"/>
<evidence type="ECO:0000313" key="2">
    <source>
        <dbReference type="EMBL" id="SKC46828.1"/>
    </source>
</evidence>
<gene>
    <name evidence="2" type="ORF">SAMN05660236_0791</name>
</gene>
<feature type="transmembrane region" description="Helical" evidence="1">
    <location>
        <begin position="38"/>
        <end position="55"/>
    </location>
</feature>
<dbReference type="RefSeq" id="WP_079685387.1">
    <property type="nucleotide sequence ID" value="NZ_FUZU01000001.1"/>
</dbReference>
<proteinExistence type="predicted"/>
<keyword evidence="1" id="KW-1133">Transmembrane helix</keyword>
<feature type="transmembrane region" description="Helical" evidence="1">
    <location>
        <begin position="93"/>
        <end position="112"/>
    </location>
</feature>
<dbReference type="OrthoDB" id="713921at2"/>
<sequence>MGLSNLGIFHTVIGIVAIGAALVSYVKYGKINFAGKSGLTYLYGTIVASLTALGLSRTGGFNPGHVFSLLIFALVLAGYFLHAKRKGNTRARYFEIFWLSFSFFLSLVPTVNETFTRVPIGSPLAKGPTDPIIAVTLLSLFILFVAGVVYQIVQQRKINRSTQTV</sequence>
<accession>A0A1T5J6E8</accession>
<evidence type="ECO:0008006" key="4">
    <source>
        <dbReference type="Google" id="ProtNLM"/>
    </source>
</evidence>
<keyword evidence="3" id="KW-1185">Reference proteome</keyword>
<name>A0A1T5J6E8_9BACT</name>
<evidence type="ECO:0000256" key="1">
    <source>
        <dbReference type="SAM" id="Phobius"/>
    </source>
</evidence>
<evidence type="ECO:0000313" key="3">
    <source>
        <dbReference type="Proteomes" id="UP000190961"/>
    </source>
</evidence>
<keyword evidence="1" id="KW-0812">Transmembrane</keyword>